<reference evidence="7 8" key="1">
    <citation type="submission" date="2020-02" db="EMBL/GenBank/DDBJ databases">
        <title>Draft genome sequence of Lactococcus sp. Hs20B0-1.</title>
        <authorList>
            <person name="Noda S."/>
            <person name="Yuki M."/>
            <person name="Ohkuma M."/>
        </authorList>
    </citation>
    <scope>NUCLEOTIDE SEQUENCE [LARGE SCALE GENOMIC DNA]</scope>
    <source>
        <strain evidence="7 8">Hs20B0-1</strain>
    </source>
</reference>
<gene>
    <name evidence="7" type="ORF">Hs20B_01510</name>
</gene>
<dbReference type="Proteomes" id="UP000475928">
    <property type="component" value="Unassembled WGS sequence"/>
</dbReference>
<dbReference type="NCBIfam" id="TIGR03062">
    <property type="entry name" value="pip_yhgE_Cterm"/>
    <property type="match status" value="1"/>
</dbReference>
<dbReference type="GO" id="GO:0140359">
    <property type="term" value="F:ABC-type transporter activity"/>
    <property type="evidence" value="ECO:0007669"/>
    <property type="project" value="InterPro"/>
</dbReference>
<dbReference type="PANTHER" id="PTHR43077:SF5">
    <property type="entry name" value="PHAGE INFECTION PROTEIN"/>
    <property type="match status" value="1"/>
</dbReference>
<feature type="transmembrane region" description="Helical" evidence="5">
    <location>
        <begin position="387"/>
        <end position="405"/>
    </location>
</feature>
<dbReference type="NCBIfam" id="TIGR03061">
    <property type="entry name" value="pip_yhgE_Nterm"/>
    <property type="match status" value="1"/>
</dbReference>
<evidence type="ECO:0000313" key="7">
    <source>
        <dbReference type="EMBL" id="GFH39753.1"/>
    </source>
</evidence>
<evidence type="ECO:0000256" key="5">
    <source>
        <dbReference type="SAM" id="Phobius"/>
    </source>
</evidence>
<keyword evidence="2 5" id="KW-0812">Transmembrane</keyword>
<dbReference type="Gene3D" id="3.40.1710.10">
    <property type="entry name" value="abc type-2 transporter like domain"/>
    <property type="match status" value="1"/>
</dbReference>
<dbReference type="RefSeq" id="WP_172354648.1">
    <property type="nucleotide sequence ID" value="NZ_BLLH01000001.1"/>
</dbReference>
<dbReference type="AlphaFoldDB" id="A0A6A0B534"/>
<dbReference type="InterPro" id="IPR051328">
    <property type="entry name" value="T7SS_ABC-Transporter"/>
</dbReference>
<comment type="subcellular location">
    <subcellularLocation>
        <location evidence="1">Membrane</location>
        <topology evidence="1">Multi-pass membrane protein</topology>
    </subcellularLocation>
</comment>
<keyword evidence="4 5" id="KW-0472">Membrane</keyword>
<feature type="transmembrane region" description="Helical" evidence="5">
    <location>
        <begin position="232"/>
        <end position="251"/>
    </location>
</feature>
<feature type="transmembrane region" description="Helical" evidence="5">
    <location>
        <begin position="328"/>
        <end position="351"/>
    </location>
</feature>
<name>A0A6A0B534_9LACT</name>
<evidence type="ECO:0000313" key="8">
    <source>
        <dbReference type="Proteomes" id="UP000475928"/>
    </source>
</evidence>
<evidence type="ECO:0000256" key="2">
    <source>
        <dbReference type="ARBA" id="ARBA00022692"/>
    </source>
</evidence>
<accession>A0A6A0B534</accession>
<keyword evidence="3 5" id="KW-1133">Transmembrane helix</keyword>
<protein>
    <recommendedName>
        <fullName evidence="6">ABC-2 type transporter transmembrane domain-containing protein</fullName>
    </recommendedName>
</protein>
<organism evidence="7 8">
    <name type="scientific">Pseudolactococcus insecticola</name>
    <dbReference type="NCBI Taxonomy" id="2709158"/>
    <lineage>
        <taxon>Bacteria</taxon>
        <taxon>Bacillati</taxon>
        <taxon>Bacillota</taxon>
        <taxon>Bacilli</taxon>
        <taxon>Lactobacillales</taxon>
        <taxon>Streptococcaceae</taxon>
        <taxon>Pseudolactococcus</taxon>
    </lineage>
</organism>
<feature type="transmembrane region" description="Helical" evidence="5">
    <location>
        <begin position="299"/>
        <end position="321"/>
    </location>
</feature>
<comment type="caution">
    <text evidence="7">The sequence shown here is derived from an EMBL/GenBank/DDBJ whole genome shotgun (WGS) entry which is preliminary data.</text>
</comment>
<keyword evidence="8" id="KW-1185">Reference proteome</keyword>
<dbReference type="InterPro" id="IPR017501">
    <property type="entry name" value="Phage_infect_YhgE_C"/>
</dbReference>
<evidence type="ECO:0000256" key="1">
    <source>
        <dbReference type="ARBA" id="ARBA00004141"/>
    </source>
</evidence>
<dbReference type="GO" id="GO:0016020">
    <property type="term" value="C:membrane"/>
    <property type="evidence" value="ECO:0007669"/>
    <property type="project" value="UniProtKB-SubCell"/>
</dbReference>
<dbReference type="Pfam" id="PF12698">
    <property type="entry name" value="ABC2_membrane_3"/>
    <property type="match status" value="1"/>
</dbReference>
<dbReference type="PANTHER" id="PTHR43077">
    <property type="entry name" value="TRANSPORT PERMEASE YVFS-RELATED"/>
    <property type="match status" value="1"/>
</dbReference>
<dbReference type="EMBL" id="BLLH01000001">
    <property type="protein sequence ID" value="GFH39753.1"/>
    <property type="molecule type" value="Genomic_DNA"/>
</dbReference>
<evidence type="ECO:0000256" key="3">
    <source>
        <dbReference type="ARBA" id="ARBA00022989"/>
    </source>
</evidence>
<feature type="transmembrane region" description="Helical" evidence="5">
    <location>
        <begin position="271"/>
        <end position="293"/>
    </location>
</feature>
<feature type="domain" description="ABC-2 type transporter transmembrane" evidence="6">
    <location>
        <begin position="21"/>
        <end position="404"/>
    </location>
</feature>
<evidence type="ECO:0000256" key="4">
    <source>
        <dbReference type="ARBA" id="ARBA00023136"/>
    </source>
</evidence>
<proteinExistence type="predicted"/>
<sequence>MLKEAIKQIFHNKFLLTAFALVALLPAIYGVIFIGSMWDPYGKVSHLPVAIVNRDKPTIVGSAKVNLGADLVKNLKVDQALDYHFTSEKKAEAGLKKGEYYMVLEVPADFSAGLPKLLSGETKSLDLGYSLSTGRNYIASKMVTTAVTSIENNLNTSLSTTMLSEIFAQIEASEKLQKEVATGQVSQAAAAALMQKSKAATLPDKAQLAHIISPIQLKKTDIAPVPNNGTAMTPYMLAVSLWTGTIVLTTLYDLRKFKRRANPLEMLASKFLVLMPVTFVQGLGIMLSLRVVWGFVPQNMLLTIVVLFATSLAFLSLISFFKLLFGQLGAIIALVFMFLQLSSSGGTYPIVLTSHFYSLVHPWVPMTYAVDALRHTISLGGVPSHDILTLLLFTLIFGGLSLLIYGKNGDKFVAATLKKSNV</sequence>
<evidence type="ECO:0000259" key="6">
    <source>
        <dbReference type="Pfam" id="PF12698"/>
    </source>
</evidence>
<dbReference type="InterPro" id="IPR017500">
    <property type="entry name" value="Phage_infect_YhgE_N"/>
</dbReference>
<dbReference type="InterPro" id="IPR013525">
    <property type="entry name" value="ABC2_TM"/>
</dbReference>